<dbReference type="EMBL" id="JAPQES010000001">
    <property type="protein sequence ID" value="MCY6369592.1"/>
    <property type="molecule type" value="Genomic_DNA"/>
</dbReference>
<comment type="caution">
    <text evidence="1">The sequence shown here is derived from an EMBL/GenBank/DDBJ whole genome shotgun (WGS) entry which is preliminary data.</text>
</comment>
<dbReference type="Proteomes" id="UP001079657">
    <property type="component" value="Unassembled WGS sequence"/>
</dbReference>
<evidence type="ECO:0000313" key="1">
    <source>
        <dbReference type="EMBL" id="MCY6369592.1"/>
    </source>
</evidence>
<protein>
    <submittedName>
        <fullName evidence="1">Uncharacterized protein</fullName>
    </submittedName>
</protein>
<accession>A0ABT4CKM1</accession>
<organism evidence="1 2">
    <name type="scientific">Clostridium ganghwense</name>
    <dbReference type="NCBI Taxonomy" id="312089"/>
    <lineage>
        <taxon>Bacteria</taxon>
        <taxon>Bacillati</taxon>
        <taxon>Bacillota</taxon>
        <taxon>Clostridia</taxon>
        <taxon>Eubacteriales</taxon>
        <taxon>Clostridiaceae</taxon>
        <taxon>Clostridium</taxon>
    </lineage>
</organism>
<dbReference type="RefSeq" id="WP_268047968.1">
    <property type="nucleotide sequence ID" value="NZ_JAPQES010000001.1"/>
</dbReference>
<sequence length="127" mass="16139">MYNNMEENYEMIPFEIPNYMYTPRMIEPIVEDLSFMTRSSEEEETKVREKDKKYKDKDYYDNDYKDKDYYDKDYPKYDYRDIQRICRMIERYNPGIIRTMVRYGMPYPVARRLCRRIVRLTLRYYYY</sequence>
<name>A0ABT4CKM1_9CLOT</name>
<reference evidence="1" key="1">
    <citation type="submission" date="2022-12" db="EMBL/GenBank/DDBJ databases">
        <authorList>
            <person name="Wang J."/>
        </authorList>
    </citation>
    <scope>NUCLEOTIDE SEQUENCE</scope>
    <source>
        <strain evidence="1">HY-42-06</strain>
    </source>
</reference>
<proteinExistence type="predicted"/>
<evidence type="ECO:0000313" key="2">
    <source>
        <dbReference type="Proteomes" id="UP001079657"/>
    </source>
</evidence>
<keyword evidence="2" id="KW-1185">Reference proteome</keyword>
<gene>
    <name evidence="1" type="ORF">OXH55_02880</name>
</gene>